<evidence type="ECO:0000256" key="2">
    <source>
        <dbReference type="ARBA" id="ARBA00022723"/>
    </source>
</evidence>
<protein>
    <submittedName>
        <fullName evidence="11">Laccase TilA, putative</fullName>
    </submittedName>
</protein>
<dbReference type="eggNOG" id="KOG1263">
    <property type="taxonomic scope" value="Eukaryota"/>
</dbReference>
<dbReference type="SMR" id="A1CNP4"/>
<feature type="domain" description="Plastocyanin-like" evidence="8">
    <location>
        <begin position="174"/>
        <end position="373"/>
    </location>
</feature>
<evidence type="ECO:0000313" key="11">
    <source>
        <dbReference type="EMBL" id="EAW07265.1"/>
    </source>
</evidence>
<dbReference type="GO" id="GO:0052716">
    <property type="term" value="F:hydroquinone:oxygen oxidoreductase activity"/>
    <property type="evidence" value="ECO:0007669"/>
    <property type="project" value="UniProtKB-ARBA"/>
</dbReference>
<name>A1CNP4_ASPCL</name>
<dbReference type="PANTHER" id="PTHR11709:SF488">
    <property type="entry name" value="LACCASE-RELATED"/>
    <property type="match status" value="1"/>
</dbReference>
<dbReference type="PROSITE" id="PS00080">
    <property type="entry name" value="MULTICOPPER_OXIDASE2"/>
    <property type="match status" value="1"/>
</dbReference>
<accession>A1CNP4</accession>
<evidence type="ECO:0000313" key="12">
    <source>
        <dbReference type="Proteomes" id="UP000006701"/>
    </source>
</evidence>
<evidence type="ECO:0000256" key="7">
    <source>
        <dbReference type="SAM" id="SignalP"/>
    </source>
</evidence>
<dbReference type="CDD" id="cd13898">
    <property type="entry name" value="CuRO_3_Abr2_like"/>
    <property type="match status" value="1"/>
</dbReference>
<dbReference type="Pfam" id="PF07731">
    <property type="entry name" value="Cu-oxidase_2"/>
    <property type="match status" value="1"/>
</dbReference>
<sequence>MGSLWDRPTLLALLLLCFASWASAGVVRFEINLTWEDWSATGITRKMILTNGQFPAPPLHLRQGDDVEFLVNNQLPFSTTIHFHGIDQLGTPWSDGTPGLSQRPIPPASSFLYKWHAGQYGSYFYHAHSRGQIEDGLYGPLYIQPDNTVERPFNLITDDAQAINAMCEAEEKTRPIMLSDWRQLTSEEVWNVEEESGLDAFCVNALLVNGKGSVICLGRQTLDTYTTQAQRNVLGNDSLTDIGCIPPTNERAQGNFVHDLSAVPPTVFEGCTPSNGPTEVLLVEPSASYVSFDLISSASLSMMTFSIDEHPVYVYAIDGRYIEPIRVDAVTVPNGNRYSIMVALDKPAGDYTIRVANNGVNQIVSGTAVMSYGTPSQAQQQPSRPSIDITGANTTADVVILDENRVVPFPVEVPAQNVDETFILNINRFNASFLWTLGNSSFPLSLEESSPLLYYPSTADPELSIRTRNGTWIDLIFHVVSTIQPPHPIHKHSNKFFVIGRGDGAFNYTSVAEAMRDIPGSFNLQNPQIRDTFTTPPAATGPTWMAIRYHVVNPGAFLLHCHIQMHLTGGMALVLLDGVDKWPEDIPLEYQLAAISPSLGLRLP</sequence>
<organism evidence="11 12">
    <name type="scientific">Aspergillus clavatus (strain ATCC 1007 / CBS 513.65 / DSM 816 / NCTC 3887 / NRRL 1 / QM 1276 / 107)</name>
    <dbReference type="NCBI Taxonomy" id="344612"/>
    <lineage>
        <taxon>Eukaryota</taxon>
        <taxon>Fungi</taxon>
        <taxon>Dikarya</taxon>
        <taxon>Ascomycota</taxon>
        <taxon>Pezizomycotina</taxon>
        <taxon>Eurotiomycetes</taxon>
        <taxon>Eurotiomycetidae</taxon>
        <taxon>Eurotiales</taxon>
        <taxon>Aspergillaceae</taxon>
        <taxon>Aspergillus</taxon>
        <taxon>Aspergillus subgen. Fumigati</taxon>
    </lineage>
</organism>
<evidence type="ECO:0000256" key="3">
    <source>
        <dbReference type="ARBA" id="ARBA00022729"/>
    </source>
</evidence>
<evidence type="ECO:0000256" key="5">
    <source>
        <dbReference type="ARBA" id="ARBA00023008"/>
    </source>
</evidence>
<evidence type="ECO:0000259" key="10">
    <source>
        <dbReference type="Pfam" id="PF07732"/>
    </source>
</evidence>
<dbReference type="OMA" id="YGAIYIH"/>
<keyword evidence="6" id="KW-0325">Glycoprotein</keyword>
<feature type="domain" description="Plastocyanin-like" evidence="9">
    <location>
        <begin position="464"/>
        <end position="577"/>
    </location>
</feature>
<dbReference type="RefSeq" id="XP_001268691.1">
    <property type="nucleotide sequence ID" value="XM_001268690.1"/>
</dbReference>
<dbReference type="InterPro" id="IPR045087">
    <property type="entry name" value="Cu-oxidase_fam"/>
</dbReference>
<keyword evidence="12" id="KW-1185">Reference proteome</keyword>
<evidence type="ECO:0000256" key="6">
    <source>
        <dbReference type="ARBA" id="ARBA00023180"/>
    </source>
</evidence>
<keyword evidence="4" id="KW-0560">Oxidoreductase</keyword>
<comment type="similarity">
    <text evidence="1">Belongs to the multicopper oxidase family.</text>
</comment>
<dbReference type="VEuPathDB" id="FungiDB:ACLA_019700"/>
<dbReference type="HOGENOM" id="CLU_006504_5_0_1"/>
<dbReference type="InterPro" id="IPR011707">
    <property type="entry name" value="Cu-oxidase-like_N"/>
</dbReference>
<feature type="chain" id="PRO_5002633735" evidence="7">
    <location>
        <begin position="25"/>
        <end position="604"/>
    </location>
</feature>
<dbReference type="FunFam" id="2.60.40.420:FF:000036">
    <property type="entry name" value="L-ascorbate oxidase"/>
    <property type="match status" value="1"/>
</dbReference>
<dbReference type="InterPro" id="IPR008972">
    <property type="entry name" value="Cupredoxin"/>
</dbReference>
<dbReference type="Pfam" id="PF00394">
    <property type="entry name" value="Cu-oxidase"/>
    <property type="match status" value="1"/>
</dbReference>
<dbReference type="SUPFAM" id="SSF49503">
    <property type="entry name" value="Cupredoxins"/>
    <property type="match status" value="3"/>
</dbReference>
<dbReference type="GO" id="GO:0005507">
    <property type="term" value="F:copper ion binding"/>
    <property type="evidence" value="ECO:0007669"/>
    <property type="project" value="InterPro"/>
</dbReference>
<dbReference type="STRING" id="344612.A1CNP4"/>
<reference evidence="11 12" key="1">
    <citation type="journal article" date="2008" name="PLoS Genet.">
        <title>Genomic islands in the pathogenic filamentous fungus Aspergillus fumigatus.</title>
        <authorList>
            <person name="Fedorova N.D."/>
            <person name="Khaldi N."/>
            <person name="Joardar V.S."/>
            <person name="Maiti R."/>
            <person name="Amedeo P."/>
            <person name="Anderson M.J."/>
            <person name="Crabtree J."/>
            <person name="Silva J.C."/>
            <person name="Badger J.H."/>
            <person name="Albarraq A."/>
            <person name="Angiuoli S."/>
            <person name="Bussey H."/>
            <person name="Bowyer P."/>
            <person name="Cotty P.J."/>
            <person name="Dyer P.S."/>
            <person name="Egan A."/>
            <person name="Galens K."/>
            <person name="Fraser-Liggett C.M."/>
            <person name="Haas B.J."/>
            <person name="Inman J.M."/>
            <person name="Kent R."/>
            <person name="Lemieux S."/>
            <person name="Malavazi I."/>
            <person name="Orvis J."/>
            <person name="Roemer T."/>
            <person name="Ronning C.M."/>
            <person name="Sundaram J.P."/>
            <person name="Sutton G."/>
            <person name="Turner G."/>
            <person name="Venter J.C."/>
            <person name="White O.R."/>
            <person name="Whitty B.R."/>
            <person name="Youngman P."/>
            <person name="Wolfe K.H."/>
            <person name="Goldman G.H."/>
            <person name="Wortman J.R."/>
            <person name="Jiang B."/>
            <person name="Denning D.W."/>
            <person name="Nierman W.C."/>
        </authorList>
    </citation>
    <scope>NUCLEOTIDE SEQUENCE [LARGE SCALE GENOMIC DNA]</scope>
    <source>
        <strain evidence="12">ATCC 1007 / CBS 513.65 / DSM 816 / NCTC 3887 / NRRL 1</strain>
    </source>
</reference>
<dbReference type="InterPro" id="IPR002355">
    <property type="entry name" value="Cu_oxidase_Cu_BS"/>
</dbReference>
<dbReference type="Gene3D" id="2.60.40.420">
    <property type="entry name" value="Cupredoxins - blue copper proteins"/>
    <property type="match status" value="3"/>
</dbReference>
<proteinExistence type="inferred from homology"/>
<dbReference type="AlphaFoldDB" id="A1CNP4"/>
<keyword evidence="5" id="KW-0186">Copper</keyword>
<dbReference type="CDD" id="cd13850">
    <property type="entry name" value="CuRO_1_Abr2_like"/>
    <property type="match status" value="1"/>
</dbReference>
<keyword evidence="2" id="KW-0479">Metal-binding</keyword>
<dbReference type="GO" id="GO:0042440">
    <property type="term" value="P:pigment metabolic process"/>
    <property type="evidence" value="ECO:0007669"/>
    <property type="project" value="UniProtKB-ARBA"/>
</dbReference>
<dbReference type="GeneID" id="4701182"/>
<dbReference type="InterPro" id="IPR011706">
    <property type="entry name" value="Cu-oxidase_C"/>
</dbReference>
<evidence type="ECO:0000259" key="9">
    <source>
        <dbReference type="Pfam" id="PF07731"/>
    </source>
</evidence>
<dbReference type="PANTHER" id="PTHR11709">
    <property type="entry name" value="MULTI-COPPER OXIDASE"/>
    <property type="match status" value="1"/>
</dbReference>
<keyword evidence="3 7" id="KW-0732">Signal</keyword>
<dbReference type="FunFam" id="2.60.40.420:FF:000061">
    <property type="entry name" value="Laccase TilA"/>
    <property type="match status" value="1"/>
</dbReference>
<dbReference type="Pfam" id="PF07732">
    <property type="entry name" value="Cu-oxidase_3"/>
    <property type="match status" value="1"/>
</dbReference>
<gene>
    <name evidence="11" type="ORF">ACLA_019700</name>
</gene>
<evidence type="ECO:0000259" key="8">
    <source>
        <dbReference type="Pfam" id="PF00394"/>
    </source>
</evidence>
<dbReference type="CDD" id="cd13876">
    <property type="entry name" value="CuRO_2_Abr2_like"/>
    <property type="match status" value="1"/>
</dbReference>
<dbReference type="OrthoDB" id="2121828at2759"/>
<evidence type="ECO:0000256" key="4">
    <source>
        <dbReference type="ARBA" id="ARBA00023002"/>
    </source>
</evidence>
<dbReference type="EMBL" id="DS027059">
    <property type="protein sequence ID" value="EAW07265.1"/>
    <property type="molecule type" value="Genomic_DNA"/>
</dbReference>
<dbReference type="PROSITE" id="PS00079">
    <property type="entry name" value="MULTICOPPER_OXIDASE1"/>
    <property type="match status" value="1"/>
</dbReference>
<feature type="signal peptide" evidence="7">
    <location>
        <begin position="1"/>
        <end position="24"/>
    </location>
</feature>
<feature type="domain" description="Plastocyanin-like" evidence="10">
    <location>
        <begin position="33"/>
        <end position="147"/>
    </location>
</feature>
<dbReference type="InterPro" id="IPR033138">
    <property type="entry name" value="Cu_oxidase_CS"/>
</dbReference>
<dbReference type="InterPro" id="IPR001117">
    <property type="entry name" value="Cu-oxidase_2nd"/>
</dbReference>
<evidence type="ECO:0000256" key="1">
    <source>
        <dbReference type="ARBA" id="ARBA00010609"/>
    </source>
</evidence>
<dbReference type="Proteomes" id="UP000006701">
    <property type="component" value="Unassembled WGS sequence"/>
</dbReference>
<dbReference type="KEGG" id="act:ACLA_019700"/>